<proteinExistence type="predicted"/>
<dbReference type="AlphaFoldDB" id="A0A0D0UKY0"/>
<feature type="region of interest" description="Disordered" evidence="1">
    <location>
        <begin position="277"/>
        <end position="305"/>
    </location>
</feature>
<dbReference type="SUPFAM" id="SSF53448">
    <property type="entry name" value="Nucleotide-diphospho-sugar transferases"/>
    <property type="match status" value="1"/>
</dbReference>
<dbReference type="Gene3D" id="3.90.550.10">
    <property type="entry name" value="Spore Coat Polysaccharide Biosynthesis Protein SpsA, Chain A"/>
    <property type="match status" value="1"/>
</dbReference>
<evidence type="ECO:0000313" key="2">
    <source>
        <dbReference type="EMBL" id="KIR48883.1"/>
    </source>
</evidence>
<name>A0A0D0UKY0_CRYGA</name>
<gene>
    <name evidence="2" type="ORF">I312_01953</name>
</gene>
<dbReference type="HOGENOM" id="CLU_049943_0_0_1"/>
<organism evidence="2">
    <name type="scientific">Cryptococcus bacillisporus CA1280</name>
    <dbReference type="NCBI Taxonomy" id="1296109"/>
    <lineage>
        <taxon>Eukaryota</taxon>
        <taxon>Fungi</taxon>
        <taxon>Dikarya</taxon>
        <taxon>Basidiomycota</taxon>
        <taxon>Agaricomycotina</taxon>
        <taxon>Tremellomycetes</taxon>
        <taxon>Tremellales</taxon>
        <taxon>Cryptococcaceae</taxon>
        <taxon>Cryptococcus</taxon>
        <taxon>Cryptococcus gattii species complex</taxon>
    </lineage>
</organism>
<evidence type="ECO:0000256" key="1">
    <source>
        <dbReference type="SAM" id="MobiDB-lite"/>
    </source>
</evidence>
<reference evidence="2" key="1">
    <citation type="submission" date="2015-01" db="EMBL/GenBank/DDBJ databases">
        <title>The Genome Sequence of Cryptococcus gattii CA1280.</title>
        <authorList>
            <consortium name="The Broad Institute Genomics Platform"/>
            <person name="Cuomo C."/>
            <person name="Litvintseva A."/>
            <person name="Chen Y."/>
            <person name="Heitman J."/>
            <person name="Sun S."/>
            <person name="Springer D."/>
            <person name="Dromer F."/>
            <person name="Young S."/>
            <person name="Zeng Q."/>
            <person name="Gargeya S."/>
            <person name="Abouelleil A."/>
            <person name="Alvarado L."/>
            <person name="Chapman S.B."/>
            <person name="Gainer-Dewar J."/>
            <person name="Goldberg J."/>
            <person name="Griggs A."/>
            <person name="Gujja S."/>
            <person name="Hansen M."/>
            <person name="Howarth C."/>
            <person name="Imamovic A."/>
            <person name="Larimer J."/>
            <person name="Murphy C."/>
            <person name="Naylor J."/>
            <person name="Pearson M."/>
            <person name="Priest M."/>
            <person name="Roberts A."/>
            <person name="Saif S."/>
            <person name="Shea T."/>
            <person name="Sykes S."/>
            <person name="Wortman J."/>
            <person name="Nusbaum C."/>
            <person name="Birren B."/>
        </authorList>
    </citation>
    <scope>NUCLEOTIDE SEQUENCE [LARGE SCALE GENOMIC DNA]</scope>
    <source>
        <strain evidence="2">CA1280</strain>
    </source>
</reference>
<dbReference type="EMBL" id="KN847976">
    <property type="protein sequence ID" value="KIR48883.1"/>
    <property type="molecule type" value="Genomic_DNA"/>
</dbReference>
<feature type="compositionally biased region" description="Pro residues" evidence="1">
    <location>
        <begin position="278"/>
        <end position="293"/>
    </location>
</feature>
<dbReference type="Pfam" id="PF01501">
    <property type="entry name" value="Glyco_transf_8"/>
    <property type="match status" value="1"/>
</dbReference>
<dbReference type="PANTHER" id="PTHR11183">
    <property type="entry name" value="GLYCOGENIN SUBFAMILY MEMBER"/>
    <property type="match status" value="1"/>
</dbReference>
<sequence length="371" mass="41342">MAISPPSTPGVQESRAWVTLVTNPSYVAGLLTLHRTLSSLSSYPLLVMTTPSLPGTHSSLLRSLGFKLITVSHLSPSSSQHPGFDPQFSRLNEAWTKLQVFGLVEYDKVILIDSDMIFLKDMDKLFDLELPGRDWIGASPACVCNPFKLEHYPKDWIPANCSYSTQQSPTPLLSLPIPSPCAPRTSHLLNSGLVILYPSSTVLASLIDFLNTSPTIGHAKFADQDVIAEAFKGRWRPLPWWCNALKTLRGAHKGLWRDEEVGIIHYILDKPWSARPASLPPHQPPSPTLPPSPASLDGSDDGRAPCLEKPQIRRRSLPHGLLDAVRNTPPQRSLTSYDEVHAWWWIVYEDLLDDLKARGADWESVDKWVTR</sequence>
<dbReference type="InterPro" id="IPR029044">
    <property type="entry name" value="Nucleotide-diphossugar_trans"/>
</dbReference>
<dbReference type="GO" id="GO:0016757">
    <property type="term" value="F:glycosyltransferase activity"/>
    <property type="evidence" value="ECO:0007669"/>
    <property type="project" value="InterPro"/>
</dbReference>
<dbReference type="InterPro" id="IPR050587">
    <property type="entry name" value="GNT1/Glycosyltrans_8"/>
</dbReference>
<dbReference type="OrthoDB" id="2014201at2759"/>
<protein>
    <submittedName>
        <fullName evidence="2">Galactinol synthase</fullName>
    </submittedName>
</protein>
<accession>A0A0D0UKY0</accession>
<dbReference type="InterPro" id="IPR002495">
    <property type="entry name" value="Glyco_trans_8"/>
</dbReference>